<accession>A0ABX0U487</accession>
<gene>
    <name evidence="2" type="ORF">FHR24_000056</name>
</gene>
<keyword evidence="1 2" id="KW-0812">Transmembrane</keyword>
<evidence type="ECO:0000313" key="3">
    <source>
        <dbReference type="Proteomes" id="UP000745859"/>
    </source>
</evidence>
<dbReference type="Gene3D" id="1.20.1280.290">
    <property type="match status" value="1"/>
</dbReference>
<sequence>MGNFASLFGVLGAMTSSSMFFPQVWKSFKQKDTSSLSWPGLVIGMLNGFFWLMYGILKLDPYIYVTNSFFTLGAVLLLILKFKYK</sequence>
<evidence type="ECO:0000313" key="2">
    <source>
        <dbReference type="EMBL" id="NIJ43617.1"/>
    </source>
</evidence>
<reference evidence="2 3" key="1">
    <citation type="submission" date="2020-03" db="EMBL/GenBank/DDBJ databases">
        <title>Genomic Encyclopedia of Type Strains, Phase IV (KMG-IV): sequencing the most valuable type-strain genomes for metagenomic binning, comparative biology and taxonomic classification.</title>
        <authorList>
            <person name="Goeker M."/>
        </authorList>
    </citation>
    <scope>NUCLEOTIDE SEQUENCE [LARGE SCALE GENOMIC DNA]</scope>
    <source>
        <strain evidence="2 3">DSM 101599</strain>
    </source>
</reference>
<dbReference type="RefSeq" id="WP_167182168.1">
    <property type="nucleotide sequence ID" value="NZ_JAASQL010000001.1"/>
</dbReference>
<feature type="transmembrane region" description="Helical" evidence="1">
    <location>
        <begin position="36"/>
        <end position="56"/>
    </location>
</feature>
<dbReference type="Proteomes" id="UP000745859">
    <property type="component" value="Unassembled WGS sequence"/>
</dbReference>
<protein>
    <submittedName>
        <fullName evidence="2">MtN3 and saliva related transmembrane protein</fullName>
    </submittedName>
</protein>
<feature type="transmembrane region" description="Helical" evidence="1">
    <location>
        <begin position="6"/>
        <end position="24"/>
    </location>
</feature>
<evidence type="ECO:0000256" key="1">
    <source>
        <dbReference type="SAM" id="Phobius"/>
    </source>
</evidence>
<keyword evidence="1" id="KW-0472">Membrane</keyword>
<comment type="caution">
    <text evidence="2">The sequence shown here is derived from an EMBL/GenBank/DDBJ whole genome shotgun (WGS) entry which is preliminary data.</text>
</comment>
<organism evidence="2 3">
    <name type="scientific">Wenyingzhuangia heitensis</name>
    <dbReference type="NCBI Taxonomy" id="1487859"/>
    <lineage>
        <taxon>Bacteria</taxon>
        <taxon>Pseudomonadati</taxon>
        <taxon>Bacteroidota</taxon>
        <taxon>Flavobacteriia</taxon>
        <taxon>Flavobacteriales</taxon>
        <taxon>Flavobacteriaceae</taxon>
        <taxon>Wenyingzhuangia</taxon>
    </lineage>
</organism>
<dbReference type="EMBL" id="JAASQL010000001">
    <property type="protein sequence ID" value="NIJ43617.1"/>
    <property type="molecule type" value="Genomic_DNA"/>
</dbReference>
<proteinExistence type="predicted"/>
<dbReference type="InterPro" id="IPR004316">
    <property type="entry name" value="SWEET_rpt"/>
</dbReference>
<dbReference type="Pfam" id="PF03083">
    <property type="entry name" value="MtN3_slv"/>
    <property type="match status" value="1"/>
</dbReference>
<keyword evidence="1" id="KW-1133">Transmembrane helix</keyword>
<keyword evidence="3" id="KW-1185">Reference proteome</keyword>
<name>A0ABX0U487_9FLAO</name>
<feature type="transmembrane region" description="Helical" evidence="1">
    <location>
        <begin position="62"/>
        <end position="80"/>
    </location>
</feature>